<protein>
    <submittedName>
        <fullName evidence="1">DNA double-strand break repair nuclease NurA</fullName>
    </submittedName>
</protein>
<reference evidence="1" key="3">
    <citation type="submission" date="2020-02" db="EMBL/GenBank/DDBJ databases">
        <authorList>
            <person name="Sarangi A.N."/>
            <person name="Ghosh S."/>
            <person name="Mukherjee M."/>
            <person name="Tripathy S."/>
        </authorList>
    </citation>
    <scope>NUCLEOTIDE SEQUENCE</scope>
    <source>
        <strain evidence="1">BDU141951</strain>
    </source>
</reference>
<reference evidence="1" key="2">
    <citation type="journal article" date="2015" name="Genome Announc.">
        <title>Draft Genome Sequence of Filamentous Marine Cyanobacterium Lyngbya confervoides Strain BDU141951.</title>
        <authorList>
            <person name="Chandrababunaidu M.M."/>
            <person name="Sen D."/>
            <person name="Tripathy S."/>
        </authorList>
    </citation>
    <scope>NUCLEOTIDE SEQUENCE</scope>
    <source>
        <strain evidence="1">BDU141951</strain>
    </source>
</reference>
<dbReference type="EMBL" id="JTHE02000003">
    <property type="protein sequence ID" value="NEV67041.1"/>
    <property type="molecule type" value="Genomic_DNA"/>
</dbReference>
<name>A0A0C1Y205_9CYAN</name>
<dbReference type="InterPro" id="IPR018977">
    <property type="entry name" value="NurA_domain"/>
</dbReference>
<gene>
    <name evidence="1" type="ORF">QQ91_007905</name>
</gene>
<organism evidence="1">
    <name type="scientific">Lyngbya confervoides BDU141951</name>
    <dbReference type="NCBI Taxonomy" id="1574623"/>
    <lineage>
        <taxon>Bacteria</taxon>
        <taxon>Bacillati</taxon>
        <taxon>Cyanobacteriota</taxon>
        <taxon>Cyanophyceae</taxon>
        <taxon>Oscillatoriophycideae</taxon>
        <taxon>Oscillatoriales</taxon>
        <taxon>Microcoleaceae</taxon>
        <taxon>Lyngbya</taxon>
    </lineage>
</organism>
<evidence type="ECO:0000313" key="1">
    <source>
        <dbReference type="EMBL" id="NEV67041.1"/>
    </source>
</evidence>
<dbReference type="SMART" id="SM00933">
    <property type="entry name" value="NurA"/>
    <property type="match status" value="1"/>
</dbReference>
<dbReference type="AlphaFoldDB" id="A0A0C1Y205"/>
<accession>A0A0C1Y205</accession>
<proteinExistence type="predicted"/>
<sequence length="388" mass="44477">MPVSPAQIRAVLEEKREALSSFDQTLGQDLNRYRDAWTRLTQEPFAKTAKRLSKAGIGAHLLEDFEAVKKGVIANPHHWANREDSLVWVKEQLSGVTTFAVDGSQIFPSKDVSLPVALIQIGWFENPHTPDGQYTKDIALDVLTPDDLRVNHQGEPVDRRVNIRRFEMEVERLVGYMQTCRCPERTLVLFDGSLVVTFADAFDPESQAAYVNAMVKLLATSQQYRVPLVGFIDTSYARDLTTLLQHYDPEVRAVETIHDAQVLKRLMNWGDRTPLLHCDREGILDKYGDQQDQVIFTYLQTTRDRPPARLELPRWLWEAGLAETVIDWVKAEVIVGSGYPYAIETADQTAVLQAPDRQLFYRILQDWADREKLNVQFSRKLVSKLRRR</sequence>
<reference evidence="1" key="1">
    <citation type="submission" date="2014-11" db="EMBL/GenBank/DDBJ databases">
        <authorList>
            <person name="Malar M.C."/>
            <person name="Sen D."/>
            <person name="Tripathy S."/>
        </authorList>
    </citation>
    <scope>NUCLEOTIDE SEQUENCE</scope>
    <source>
        <strain evidence="1">BDU141951</strain>
    </source>
</reference>
<comment type="caution">
    <text evidence="1">The sequence shown here is derived from an EMBL/GenBank/DDBJ whole genome shotgun (WGS) entry which is preliminary data.</text>
</comment>
<dbReference type="Pfam" id="PF09376">
    <property type="entry name" value="NurA"/>
    <property type="match status" value="1"/>
</dbReference>